<sequence>YSRSILFVFTPIYMGQPCVDPPSRDRGKNRKIWRKDSYLVLAILLILWRLEVVILAVDSVFSHQRFDGKLQHRHRFAYRFLSNSCAFYSRPVVVQLGGQVFWQIQMFIARHKVSDKSVTGGSINPINAQAPRTARPL</sequence>
<evidence type="ECO:0000313" key="3">
    <source>
        <dbReference type="Proteomes" id="UP001139028"/>
    </source>
</evidence>
<protein>
    <submittedName>
        <fullName evidence="2">Uncharacterized protein</fullName>
    </submittedName>
</protein>
<dbReference type="AlphaFoldDB" id="A0A9X2EPV1"/>
<keyword evidence="1" id="KW-1133">Transmembrane helix</keyword>
<dbReference type="EMBL" id="JALBWM010000111">
    <property type="protein sequence ID" value="MCO1336182.1"/>
    <property type="molecule type" value="Genomic_DNA"/>
</dbReference>
<keyword evidence="1" id="KW-0812">Transmembrane</keyword>
<keyword evidence="3" id="KW-1185">Reference proteome</keyword>
<comment type="caution">
    <text evidence="2">The sequence shown here is derived from an EMBL/GenBank/DDBJ whole genome shotgun (WGS) entry which is preliminary data.</text>
</comment>
<evidence type="ECO:0000256" key="1">
    <source>
        <dbReference type="SAM" id="Phobius"/>
    </source>
</evidence>
<keyword evidence="1" id="KW-0472">Membrane</keyword>
<dbReference type="RefSeq" id="WP_252471655.1">
    <property type="nucleotide sequence ID" value="NZ_JALBWM010000111.1"/>
</dbReference>
<accession>A0A9X2EPV1</accession>
<feature type="non-terminal residue" evidence="2">
    <location>
        <position position="1"/>
    </location>
</feature>
<feature type="transmembrane region" description="Helical" evidence="1">
    <location>
        <begin position="38"/>
        <end position="57"/>
    </location>
</feature>
<gene>
    <name evidence="2" type="ORF">MO867_17775</name>
</gene>
<dbReference type="Proteomes" id="UP001139028">
    <property type="component" value="Unassembled WGS sequence"/>
</dbReference>
<organism evidence="2 3">
    <name type="scientific">Microbulbifer okhotskensis</name>
    <dbReference type="NCBI Taxonomy" id="2926617"/>
    <lineage>
        <taxon>Bacteria</taxon>
        <taxon>Pseudomonadati</taxon>
        <taxon>Pseudomonadota</taxon>
        <taxon>Gammaproteobacteria</taxon>
        <taxon>Cellvibrionales</taxon>
        <taxon>Microbulbiferaceae</taxon>
        <taxon>Microbulbifer</taxon>
    </lineage>
</organism>
<proteinExistence type="predicted"/>
<name>A0A9X2EPV1_9GAMM</name>
<evidence type="ECO:0000313" key="2">
    <source>
        <dbReference type="EMBL" id="MCO1336182.1"/>
    </source>
</evidence>
<reference evidence="2" key="1">
    <citation type="journal article" date="2022" name="Arch. Microbiol.">
        <title>Microbulbifer okhotskensis sp. nov., isolated from a deep bottom sediment of the Okhotsk Sea.</title>
        <authorList>
            <person name="Romanenko L."/>
            <person name="Kurilenko V."/>
            <person name="Otstavnykh N."/>
            <person name="Velansky P."/>
            <person name="Isaeva M."/>
            <person name="Mikhailov V."/>
        </authorList>
    </citation>
    <scope>NUCLEOTIDE SEQUENCE</scope>
    <source>
        <strain evidence="2">OS29</strain>
    </source>
</reference>